<evidence type="ECO:0000256" key="1">
    <source>
        <dbReference type="ARBA" id="ARBA00022723"/>
    </source>
</evidence>
<gene>
    <name evidence="7" type="ORF">BSTOLATCC_MIC3852</name>
</gene>
<dbReference type="SMART" id="SM00249">
    <property type="entry name" value="PHD"/>
    <property type="match status" value="1"/>
</dbReference>
<proteinExistence type="predicted"/>
<keyword evidence="8" id="KW-1185">Reference proteome</keyword>
<dbReference type="SUPFAM" id="SSF57903">
    <property type="entry name" value="FYVE/PHD zinc finger"/>
    <property type="match status" value="1"/>
</dbReference>
<name>A0AAU9IK98_9CILI</name>
<evidence type="ECO:0000256" key="4">
    <source>
        <dbReference type="PROSITE-ProRule" id="PRU00175"/>
    </source>
</evidence>
<dbReference type="InterPro" id="IPR013083">
    <property type="entry name" value="Znf_RING/FYVE/PHD"/>
</dbReference>
<dbReference type="Pfam" id="PF00628">
    <property type="entry name" value="PHD"/>
    <property type="match status" value="1"/>
</dbReference>
<evidence type="ECO:0000256" key="3">
    <source>
        <dbReference type="ARBA" id="ARBA00022833"/>
    </source>
</evidence>
<dbReference type="PROSITE" id="PS50089">
    <property type="entry name" value="ZF_RING_2"/>
    <property type="match status" value="1"/>
</dbReference>
<evidence type="ECO:0000313" key="8">
    <source>
        <dbReference type="Proteomes" id="UP001162131"/>
    </source>
</evidence>
<dbReference type="SMART" id="SM00184">
    <property type="entry name" value="RING"/>
    <property type="match status" value="2"/>
</dbReference>
<dbReference type="InterPro" id="IPR001841">
    <property type="entry name" value="Znf_RING"/>
</dbReference>
<dbReference type="InterPro" id="IPR001965">
    <property type="entry name" value="Znf_PHD"/>
</dbReference>
<dbReference type="AlphaFoldDB" id="A0AAU9IK98"/>
<dbReference type="PANTHER" id="PTHR47177:SF3">
    <property type="entry name" value="F18C1.6 PROTEIN"/>
    <property type="match status" value="1"/>
</dbReference>
<comment type="caution">
    <text evidence="7">The sequence shown here is derived from an EMBL/GenBank/DDBJ whole genome shotgun (WGS) entry which is preliminary data.</text>
</comment>
<organism evidence="7 8">
    <name type="scientific">Blepharisma stoltei</name>
    <dbReference type="NCBI Taxonomy" id="1481888"/>
    <lineage>
        <taxon>Eukaryota</taxon>
        <taxon>Sar</taxon>
        <taxon>Alveolata</taxon>
        <taxon>Ciliophora</taxon>
        <taxon>Postciliodesmatophora</taxon>
        <taxon>Heterotrichea</taxon>
        <taxon>Heterotrichida</taxon>
        <taxon>Blepharismidae</taxon>
        <taxon>Blepharisma</taxon>
    </lineage>
</organism>
<dbReference type="SUPFAM" id="SSF57850">
    <property type="entry name" value="RING/U-box"/>
    <property type="match status" value="1"/>
</dbReference>
<reference evidence="7" key="1">
    <citation type="submission" date="2021-09" db="EMBL/GenBank/DDBJ databases">
        <authorList>
            <consortium name="AG Swart"/>
            <person name="Singh M."/>
            <person name="Singh A."/>
            <person name="Seah K."/>
            <person name="Emmerich C."/>
        </authorList>
    </citation>
    <scope>NUCLEOTIDE SEQUENCE</scope>
    <source>
        <strain evidence="7">ATCC30299</strain>
    </source>
</reference>
<protein>
    <recommendedName>
        <fullName evidence="9">PHD and RING finger domain-containing protein 1</fullName>
    </recommendedName>
</protein>
<evidence type="ECO:0000259" key="5">
    <source>
        <dbReference type="PROSITE" id="PS50016"/>
    </source>
</evidence>
<dbReference type="Proteomes" id="UP001162131">
    <property type="component" value="Unassembled WGS sequence"/>
</dbReference>
<feature type="domain" description="PHD-type" evidence="5">
    <location>
        <begin position="105"/>
        <end position="154"/>
    </location>
</feature>
<keyword evidence="1" id="KW-0479">Metal-binding</keyword>
<dbReference type="Gene3D" id="3.30.40.10">
    <property type="entry name" value="Zinc/RING finger domain, C3HC4 (zinc finger)"/>
    <property type="match status" value="2"/>
</dbReference>
<evidence type="ECO:0000313" key="7">
    <source>
        <dbReference type="EMBL" id="CAG9311564.1"/>
    </source>
</evidence>
<evidence type="ECO:0000256" key="2">
    <source>
        <dbReference type="ARBA" id="ARBA00022771"/>
    </source>
</evidence>
<dbReference type="PROSITE" id="PS01359">
    <property type="entry name" value="ZF_PHD_1"/>
    <property type="match status" value="1"/>
</dbReference>
<dbReference type="InterPro" id="IPR019787">
    <property type="entry name" value="Znf_PHD-finger"/>
</dbReference>
<dbReference type="Pfam" id="PF13639">
    <property type="entry name" value="zf-RING_2"/>
    <property type="match status" value="1"/>
</dbReference>
<evidence type="ECO:0000259" key="6">
    <source>
        <dbReference type="PROSITE" id="PS50089"/>
    </source>
</evidence>
<dbReference type="PROSITE" id="PS50016">
    <property type="entry name" value="ZF_PHD_2"/>
    <property type="match status" value="1"/>
</dbReference>
<keyword evidence="2 4" id="KW-0863">Zinc-finger</keyword>
<feature type="domain" description="RING-type" evidence="6">
    <location>
        <begin position="29"/>
        <end position="71"/>
    </location>
</feature>
<dbReference type="EMBL" id="CAJZBQ010000004">
    <property type="protein sequence ID" value="CAG9311564.1"/>
    <property type="molecule type" value="Genomic_DNA"/>
</dbReference>
<dbReference type="PANTHER" id="PTHR47177">
    <property type="entry name" value="F18C1.6 PROTEIN"/>
    <property type="match status" value="1"/>
</dbReference>
<dbReference type="InterPro" id="IPR011011">
    <property type="entry name" value="Znf_FYVE_PHD"/>
</dbReference>
<dbReference type="GO" id="GO:0008270">
    <property type="term" value="F:zinc ion binding"/>
    <property type="evidence" value="ECO:0007669"/>
    <property type="project" value="UniProtKB-KW"/>
</dbReference>
<sequence length="189" mass="21904">MPKRLRKNTGPRLNIPKVCDNNGNLLNRCLICLESIEKHSALGILNCGHNQFCFSCLYEWSKVSNKCPLCNLKFNEIGNSKTSEVALVENSDKLIEDLYEEYISSIFCIRCGSDQQDEFLLICDGCDQGFHTFCIGINRIPDLEEWFCHDCILEKSTEVRKNQWREMEKAADQIEEEKARKRLKKLVDM</sequence>
<evidence type="ECO:0008006" key="9">
    <source>
        <dbReference type="Google" id="ProtNLM"/>
    </source>
</evidence>
<keyword evidence="3" id="KW-0862">Zinc</keyword>
<accession>A0AAU9IK98</accession>
<dbReference type="InterPro" id="IPR019786">
    <property type="entry name" value="Zinc_finger_PHD-type_CS"/>
</dbReference>